<evidence type="ECO:0000313" key="2">
    <source>
        <dbReference type="Proteomes" id="UP000034502"/>
    </source>
</evidence>
<proteinExistence type="predicted"/>
<name>A0A0G1S326_9BACT</name>
<evidence type="ECO:0000313" key="1">
    <source>
        <dbReference type="EMBL" id="KKU63772.1"/>
    </source>
</evidence>
<sequence length="214" mass="24635">MNSEFEDLKIDNFLFGPYKPIGNEGWYWAVGKYKGPFRNTYDRTRTCELYINPMPGGLEVSRWIYAWYASTRTITAKDKPETRAAVLLGLIAYAGQHITLGWEYDVDGIKLMELPHAESDPLYKGKFQHGYCQASFHRGHDRFWRETAYVSYAPEGPCSAGRIKQIINGVNETHKSQGDDAMAKFLYGKPDEYILSRQEQEAINFEVLKINLEI</sequence>
<dbReference type="STRING" id="1618364.UX86_C0018G0008"/>
<dbReference type="EMBL" id="LCNU01000018">
    <property type="protein sequence ID" value="KKU63772.1"/>
    <property type="molecule type" value="Genomic_DNA"/>
</dbReference>
<organism evidence="1 2">
    <name type="scientific">Candidatus Amesbacteria bacterium GW2011_GWC1_47_15</name>
    <dbReference type="NCBI Taxonomy" id="1618364"/>
    <lineage>
        <taxon>Bacteria</taxon>
        <taxon>Candidatus Amesiibacteriota</taxon>
    </lineage>
</organism>
<protein>
    <submittedName>
        <fullName evidence="1">Uncharacterized protein</fullName>
    </submittedName>
</protein>
<accession>A0A0G1S326</accession>
<dbReference type="Proteomes" id="UP000034502">
    <property type="component" value="Unassembled WGS sequence"/>
</dbReference>
<comment type="caution">
    <text evidence="1">The sequence shown here is derived from an EMBL/GenBank/DDBJ whole genome shotgun (WGS) entry which is preliminary data.</text>
</comment>
<reference evidence="1 2" key="1">
    <citation type="journal article" date="2015" name="Nature">
        <title>rRNA introns, odd ribosomes, and small enigmatic genomes across a large radiation of phyla.</title>
        <authorList>
            <person name="Brown C.T."/>
            <person name="Hug L.A."/>
            <person name="Thomas B.C."/>
            <person name="Sharon I."/>
            <person name="Castelle C.J."/>
            <person name="Singh A."/>
            <person name="Wilkins M.J."/>
            <person name="Williams K.H."/>
            <person name="Banfield J.F."/>
        </authorList>
    </citation>
    <scope>NUCLEOTIDE SEQUENCE [LARGE SCALE GENOMIC DNA]</scope>
</reference>
<dbReference type="AlphaFoldDB" id="A0A0G1S326"/>
<gene>
    <name evidence="1" type="ORF">UX86_C0018G0008</name>
</gene>